<sequence>MSSKKSAKTVTIQLRPVRRSRVSTEQQQQPGPSSNVPPVKAVATKSRYKIYEIPRKSEFSEYLERIRRAQEERQDRDANQRYLQGHDQEAGPSRQTESQQKLIVFDKPITVMRQGSLVEYRPKERHPFKEVVSNYLRRSSHPKETFQLYKLPIVHSWEQAIEESLRKMAAERSTRGAMWKQSRLKWLEDLEEANRKIPAPNRTESRDEGVDPSLCCFLMWCRRDQRVSDG</sequence>
<feature type="compositionally biased region" description="Polar residues" evidence="1">
    <location>
        <begin position="1"/>
        <end position="12"/>
    </location>
</feature>
<dbReference type="EnsemblMetazoa" id="ACUA023804-RA">
    <property type="protein sequence ID" value="ACUA023804-PA"/>
    <property type="gene ID" value="ACUA023804"/>
</dbReference>
<evidence type="ECO:0000313" key="3">
    <source>
        <dbReference type="Proteomes" id="UP000075883"/>
    </source>
</evidence>
<name>A0A182MQF7_9DIPT</name>
<reference evidence="3" key="1">
    <citation type="submission" date="2013-09" db="EMBL/GenBank/DDBJ databases">
        <title>The Genome Sequence of Anopheles culicifacies species A.</title>
        <authorList>
            <consortium name="The Broad Institute Genomics Platform"/>
            <person name="Neafsey D.E."/>
            <person name="Besansky N."/>
            <person name="Howell P."/>
            <person name="Walton C."/>
            <person name="Young S.K."/>
            <person name="Zeng Q."/>
            <person name="Gargeya S."/>
            <person name="Fitzgerald M."/>
            <person name="Haas B."/>
            <person name="Abouelleil A."/>
            <person name="Allen A.W."/>
            <person name="Alvarado L."/>
            <person name="Arachchi H.M."/>
            <person name="Berlin A.M."/>
            <person name="Chapman S.B."/>
            <person name="Gainer-Dewar J."/>
            <person name="Goldberg J."/>
            <person name="Griggs A."/>
            <person name="Gujja S."/>
            <person name="Hansen M."/>
            <person name="Howarth C."/>
            <person name="Imamovic A."/>
            <person name="Ireland A."/>
            <person name="Larimer J."/>
            <person name="McCowan C."/>
            <person name="Murphy C."/>
            <person name="Pearson M."/>
            <person name="Poon T.W."/>
            <person name="Priest M."/>
            <person name="Roberts A."/>
            <person name="Saif S."/>
            <person name="Shea T."/>
            <person name="Sisk P."/>
            <person name="Sykes S."/>
            <person name="Wortman J."/>
            <person name="Nusbaum C."/>
            <person name="Birren B."/>
        </authorList>
    </citation>
    <scope>NUCLEOTIDE SEQUENCE [LARGE SCALE GENOMIC DNA]</scope>
    <source>
        <strain evidence="3">A-37</strain>
    </source>
</reference>
<organism evidence="2 3">
    <name type="scientific">Anopheles culicifacies</name>
    <dbReference type="NCBI Taxonomy" id="139723"/>
    <lineage>
        <taxon>Eukaryota</taxon>
        <taxon>Metazoa</taxon>
        <taxon>Ecdysozoa</taxon>
        <taxon>Arthropoda</taxon>
        <taxon>Hexapoda</taxon>
        <taxon>Insecta</taxon>
        <taxon>Pterygota</taxon>
        <taxon>Neoptera</taxon>
        <taxon>Endopterygota</taxon>
        <taxon>Diptera</taxon>
        <taxon>Nematocera</taxon>
        <taxon>Culicoidea</taxon>
        <taxon>Culicidae</taxon>
        <taxon>Anophelinae</taxon>
        <taxon>Anopheles</taxon>
        <taxon>culicifacies species complex</taxon>
    </lineage>
</organism>
<feature type="compositionally biased region" description="Polar residues" evidence="1">
    <location>
        <begin position="23"/>
        <end position="36"/>
    </location>
</feature>
<protein>
    <submittedName>
        <fullName evidence="2">Uncharacterized protein</fullName>
    </submittedName>
</protein>
<proteinExistence type="predicted"/>
<dbReference type="VEuPathDB" id="VectorBase:ACUA023804"/>
<feature type="region of interest" description="Disordered" evidence="1">
    <location>
        <begin position="1"/>
        <end position="43"/>
    </location>
</feature>
<evidence type="ECO:0000313" key="2">
    <source>
        <dbReference type="EnsemblMetazoa" id="ACUA023804-PA"/>
    </source>
</evidence>
<dbReference type="Proteomes" id="UP000075883">
    <property type="component" value="Unassembled WGS sequence"/>
</dbReference>
<dbReference type="EMBL" id="AXCM01007104">
    <property type="status" value="NOT_ANNOTATED_CDS"/>
    <property type="molecule type" value="Genomic_DNA"/>
</dbReference>
<dbReference type="AlphaFoldDB" id="A0A182MQF7"/>
<accession>A0A182MQF7</accession>
<keyword evidence="3" id="KW-1185">Reference proteome</keyword>
<evidence type="ECO:0000256" key="1">
    <source>
        <dbReference type="SAM" id="MobiDB-lite"/>
    </source>
</evidence>
<reference evidence="2" key="2">
    <citation type="submission" date="2020-05" db="UniProtKB">
        <authorList>
            <consortium name="EnsemblMetazoa"/>
        </authorList>
    </citation>
    <scope>IDENTIFICATION</scope>
    <source>
        <strain evidence="2">A-37</strain>
    </source>
</reference>